<evidence type="ECO:0000313" key="2">
    <source>
        <dbReference type="Proteomes" id="UP001597244"/>
    </source>
</evidence>
<keyword evidence="2" id="KW-1185">Reference proteome</keyword>
<sequence>MMVYGNDPTLYDRIGEYRKQGYRVHLMTGMAWGNYQDYLYGKWDGRSHWSEAQVRADGQIVGHGKDIPYMVPTVSFADYISESLRKAVDAGVEAIHLEEPEFWDFSGYSKAFRDEYAIYYREPWQDPQQDIATHYKCAQLKAYLYARAIRRVADSIKEYSYQKFGKAVRVYIPTHSLINYTQWKIMSPEGLLNDIPSLDGFIAQVWTGTSRTQNMYRGKLAERTFETAYCEFSIMQELVKKSNKQMWFLADPIEDNPRYDWSDYRKNYFETVIASLLHPEVHHYEVCPWPNRVFNGKYPKNNRSDDKEVEDKSKPIPETYRTQLINMFQTLCNMDQPDYRFAENNEIHLGVALSDTGLYQRSYPQGVLSDSKGDLKETFDFYSSDAFPMFYGLALPLVKHGMPIRCVQIDNVLRSSNYLSDLKYLILSYDFMKPLSPAVNSEIAAWVQNGGVLIYIGDNQDPYNRIPAWWNDNGKSRYTPLQHLFDVLGTGSLTPAVSSVSKGKVYRLNMNPAEICESANAENVYLNLVTDAISRSNDAWEKTNRFTLYRGPYVISAVMEESLATSTELKGDFVDLLQPDFNYLNQISLQPGQNALLFDLNRIQSESVEIIGTTGRILSQTATQTKLVFEIKTTKNVNSYLALANASTISTVKIIDDQGNLVANVVRKYDGIGYTTINYTGTGSMIRINILK</sequence>
<dbReference type="Proteomes" id="UP001597244">
    <property type="component" value="Unassembled WGS sequence"/>
</dbReference>
<evidence type="ECO:0000313" key="1">
    <source>
        <dbReference type="EMBL" id="MFD1465361.1"/>
    </source>
</evidence>
<organism evidence="1 2">
    <name type="scientific">Lapidilactobacillus mulanensis</name>
    <dbReference type="NCBI Taxonomy" id="2485999"/>
    <lineage>
        <taxon>Bacteria</taxon>
        <taxon>Bacillati</taxon>
        <taxon>Bacillota</taxon>
        <taxon>Bacilli</taxon>
        <taxon>Lactobacillales</taxon>
        <taxon>Lactobacillaceae</taxon>
        <taxon>Lapidilactobacillus</taxon>
    </lineage>
</organism>
<name>A0ABW4DNI0_9LACO</name>
<evidence type="ECO:0008006" key="3">
    <source>
        <dbReference type="Google" id="ProtNLM"/>
    </source>
</evidence>
<comment type="caution">
    <text evidence="1">The sequence shown here is derived from an EMBL/GenBank/DDBJ whole genome shotgun (WGS) entry which is preliminary data.</text>
</comment>
<reference evidence="2" key="1">
    <citation type="journal article" date="2019" name="Int. J. Syst. Evol. Microbiol.">
        <title>The Global Catalogue of Microorganisms (GCM) 10K type strain sequencing project: providing services to taxonomists for standard genome sequencing and annotation.</title>
        <authorList>
            <consortium name="The Broad Institute Genomics Platform"/>
            <consortium name="The Broad Institute Genome Sequencing Center for Infectious Disease"/>
            <person name="Wu L."/>
            <person name="Ma J."/>
        </authorList>
    </citation>
    <scope>NUCLEOTIDE SEQUENCE [LARGE SCALE GENOMIC DNA]</scope>
    <source>
        <strain evidence="2">CCM 8951</strain>
    </source>
</reference>
<accession>A0ABW4DNI0</accession>
<protein>
    <recommendedName>
        <fullName evidence="3">Glycoside hydrolase family 42 N-terminal domain-containing protein</fullName>
    </recommendedName>
</protein>
<gene>
    <name evidence="1" type="ORF">ACFQ4L_04545</name>
</gene>
<proteinExistence type="predicted"/>
<dbReference type="EMBL" id="JBHTOF010000031">
    <property type="protein sequence ID" value="MFD1465361.1"/>
    <property type="molecule type" value="Genomic_DNA"/>
</dbReference>